<keyword evidence="5" id="KW-1185">Reference proteome</keyword>
<comment type="caution">
    <text evidence="4">The sequence shown here is derived from an EMBL/GenBank/DDBJ whole genome shotgun (WGS) entry which is preliminary data.</text>
</comment>
<organism evidence="4 5">
    <name type="scientific">Riccia sorocarpa</name>
    <dbReference type="NCBI Taxonomy" id="122646"/>
    <lineage>
        <taxon>Eukaryota</taxon>
        <taxon>Viridiplantae</taxon>
        <taxon>Streptophyta</taxon>
        <taxon>Embryophyta</taxon>
        <taxon>Marchantiophyta</taxon>
        <taxon>Marchantiopsida</taxon>
        <taxon>Marchantiidae</taxon>
        <taxon>Marchantiales</taxon>
        <taxon>Ricciaceae</taxon>
        <taxon>Riccia</taxon>
    </lineage>
</organism>
<dbReference type="AlphaFoldDB" id="A0ABD3GV31"/>
<dbReference type="Pfam" id="PF04564">
    <property type="entry name" value="U-box"/>
    <property type="match status" value="1"/>
</dbReference>
<evidence type="ECO:0000313" key="5">
    <source>
        <dbReference type="Proteomes" id="UP001633002"/>
    </source>
</evidence>
<dbReference type="EMBL" id="JBJQOH010000006">
    <property type="protein sequence ID" value="KAL3682506.1"/>
    <property type="molecule type" value="Genomic_DNA"/>
</dbReference>
<gene>
    <name evidence="4" type="ORF">R1sor_000528</name>
</gene>
<evidence type="ECO:0000256" key="2">
    <source>
        <dbReference type="SAM" id="MobiDB-lite"/>
    </source>
</evidence>
<name>A0ABD3GV31_9MARC</name>
<feature type="region of interest" description="Disordered" evidence="2">
    <location>
        <begin position="387"/>
        <end position="407"/>
    </location>
</feature>
<protein>
    <recommendedName>
        <fullName evidence="3">U-box domain-containing protein</fullName>
    </recommendedName>
</protein>
<reference evidence="4 5" key="1">
    <citation type="submission" date="2024-09" db="EMBL/GenBank/DDBJ databases">
        <title>Chromosome-scale assembly of Riccia sorocarpa.</title>
        <authorList>
            <person name="Paukszto L."/>
        </authorList>
    </citation>
    <scope>NUCLEOTIDE SEQUENCE [LARGE SCALE GENOMIC DNA]</scope>
    <source>
        <strain evidence="4">LP-2024</strain>
        <tissue evidence="4">Aerial parts of the thallus</tissue>
    </source>
</reference>
<feature type="region of interest" description="Disordered" evidence="2">
    <location>
        <begin position="216"/>
        <end position="236"/>
    </location>
</feature>
<accession>A0ABD3GV31</accession>
<sequence length="407" mass="46209">MAGVIPDLSNQIMRLIYYLVKVKNLTGYDVGLQTEINSFMRTLRTNEAYLTRSLPYTVSTDAIGSLYNEVAEANRFIGECLEQDKFKRIWSARKTSTTLESLRQKLVSSFQLAFFITFMDVIIEGQNRATDFQQRMINLYFTHASDALAARGQLQTLLQPLASEIKRQDQKLAELVNLVERGGAACTGHGISTDRSTDTQKFFADVLATVEQLQSNFRDPSSTSSCSNHDDSSDSSEAMEDFIYDPLTKEIIVDPVKGSDGFTYDRWTIINKDLVVSPFTREPLSIVCDDINLRRWLFAKFHAQNLEERFLGLREEYRITTLDLVREGHDGEALERLEHVLKWAPKDSECQELQRDISNRLEKWRSLAESTTPVLLVSNRSNLNNAVGAGSSFTPQPDDMEVPEETL</sequence>
<evidence type="ECO:0000313" key="4">
    <source>
        <dbReference type="EMBL" id="KAL3682506.1"/>
    </source>
</evidence>
<dbReference type="Gene3D" id="3.30.40.10">
    <property type="entry name" value="Zinc/RING finger domain, C3HC4 (zinc finger)"/>
    <property type="match status" value="1"/>
</dbReference>
<evidence type="ECO:0000259" key="3">
    <source>
        <dbReference type="Pfam" id="PF04564"/>
    </source>
</evidence>
<feature type="domain" description="U-box" evidence="3">
    <location>
        <begin position="241"/>
        <end position="285"/>
    </location>
</feature>
<dbReference type="SUPFAM" id="SSF57850">
    <property type="entry name" value="RING/U-box"/>
    <property type="match status" value="1"/>
</dbReference>
<proteinExistence type="predicted"/>
<dbReference type="InterPro" id="IPR003613">
    <property type="entry name" value="Ubox_domain"/>
</dbReference>
<dbReference type="Proteomes" id="UP001633002">
    <property type="component" value="Unassembled WGS sequence"/>
</dbReference>
<evidence type="ECO:0000256" key="1">
    <source>
        <dbReference type="ARBA" id="ARBA00004906"/>
    </source>
</evidence>
<comment type="pathway">
    <text evidence="1">Protein modification; protein ubiquitination.</text>
</comment>
<dbReference type="InterPro" id="IPR013083">
    <property type="entry name" value="Znf_RING/FYVE/PHD"/>
</dbReference>
<feature type="compositionally biased region" description="Acidic residues" evidence="2">
    <location>
        <begin position="398"/>
        <end position="407"/>
    </location>
</feature>